<sequence>METKEEVLVKEKLVKLVDGEFTPDQAMEILRALIDQKINYHKIENQQNWERNHNIDSEPFFKRIQELEEEKKNIYQYISNLKKEGKSIEIKGVLTVKPVI</sequence>
<dbReference type="EMBL" id="CP003281">
    <property type="protein sequence ID" value="AFL85132.1"/>
    <property type="molecule type" value="Genomic_DNA"/>
</dbReference>
<protein>
    <submittedName>
        <fullName evidence="1">Uncharacterized protein</fullName>
    </submittedName>
</protein>
<proteinExistence type="predicted"/>
<accession>I3Z7B4</accession>
<dbReference type="KEGG" id="bbd:Belba_2583"/>
<dbReference type="RefSeq" id="WP_014773086.1">
    <property type="nucleotide sequence ID" value="NC_018010.1"/>
</dbReference>
<evidence type="ECO:0000313" key="1">
    <source>
        <dbReference type="EMBL" id="AFL85132.1"/>
    </source>
</evidence>
<name>I3Z7B4_BELBD</name>
<dbReference type="PATRIC" id="fig|866536.3.peg.2665"/>
<dbReference type="AlphaFoldDB" id="I3Z7B4"/>
<dbReference type="Proteomes" id="UP000006050">
    <property type="component" value="Chromosome"/>
</dbReference>
<organism evidence="1 2">
    <name type="scientific">Belliella baltica (strain DSM 15883 / CIP 108006 / LMG 21964 / BA134)</name>
    <dbReference type="NCBI Taxonomy" id="866536"/>
    <lineage>
        <taxon>Bacteria</taxon>
        <taxon>Pseudomonadati</taxon>
        <taxon>Bacteroidota</taxon>
        <taxon>Cytophagia</taxon>
        <taxon>Cytophagales</taxon>
        <taxon>Cyclobacteriaceae</taxon>
        <taxon>Belliella</taxon>
    </lineage>
</organism>
<dbReference type="STRING" id="866536.Belba_2583"/>
<dbReference type="OrthoDB" id="680899at2"/>
<gene>
    <name evidence="1" type="ordered locus">Belba_2583</name>
</gene>
<dbReference type="eggNOG" id="ENOG50338SK">
    <property type="taxonomic scope" value="Bacteria"/>
</dbReference>
<evidence type="ECO:0000313" key="2">
    <source>
        <dbReference type="Proteomes" id="UP000006050"/>
    </source>
</evidence>
<reference evidence="2" key="1">
    <citation type="submission" date="2012-06" db="EMBL/GenBank/DDBJ databases">
        <title>The complete genome of Belliella baltica DSM 15883.</title>
        <authorList>
            <person name="Lucas S."/>
            <person name="Copeland A."/>
            <person name="Lapidus A."/>
            <person name="Goodwin L."/>
            <person name="Pitluck S."/>
            <person name="Peters L."/>
            <person name="Mikhailova N."/>
            <person name="Davenport K."/>
            <person name="Kyrpides N."/>
            <person name="Mavromatis K."/>
            <person name="Pagani I."/>
            <person name="Ivanova N."/>
            <person name="Ovchinnikova G."/>
            <person name="Zeytun A."/>
            <person name="Detter J.C."/>
            <person name="Han C."/>
            <person name="Land M."/>
            <person name="Hauser L."/>
            <person name="Markowitz V."/>
            <person name="Cheng J.-F."/>
            <person name="Hugenholtz P."/>
            <person name="Woyke T."/>
            <person name="Wu D."/>
            <person name="Tindall B."/>
            <person name="Pomrenke H."/>
            <person name="Brambilla E."/>
            <person name="Klenk H.-P."/>
            <person name="Eisen J.A."/>
        </authorList>
    </citation>
    <scope>NUCLEOTIDE SEQUENCE [LARGE SCALE GENOMIC DNA]</scope>
    <source>
        <strain evidence="2">DSM 15883 / CIP 108006 / LMG 21964 / BA134</strain>
    </source>
</reference>
<dbReference type="HOGENOM" id="CLU_176267_0_0_10"/>
<keyword evidence="2" id="KW-1185">Reference proteome</keyword>